<dbReference type="EMBL" id="JBJJXI010000058">
    <property type="protein sequence ID" value="KAL3399138.1"/>
    <property type="molecule type" value="Genomic_DNA"/>
</dbReference>
<reference evidence="1 2" key="1">
    <citation type="journal article" date="2024" name="bioRxiv">
        <title>A reference genome for Trichogramma kaykai: A tiny desert-dwelling parasitoid wasp with competing sex-ratio distorters.</title>
        <authorList>
            <person name="Culotta J."/>
            <person name="Lindsey A.R."/>
        </authorList>
    </citation>
    <scope>NUCLEOTIDE SEQUENCE [LARGE SCALE GENOMIC DNA]</scope>
    <source>
        <strain evidence="1 2">KSX58</strain>
    </source>
</reference>
<organism evidence="1 2">
    <name type="scientific">Trichogramma kaykai</name>
    <dbReference type="NCBI Taxonomy" id="54128"/>
    <lineage>
        <taxon>Eukaryota</taxon>
        <taxon>Metazoa</taxon>
        <taxon>Ecdysozoa</taxon>
        <taxon>Arthropoda</taxon>
        <taxon>Hexapoda</taxon>
        <taxon>Insecta</taxon>
        <taxon>Pterygota</taxon>
        <taxon>Neoptera</taxon>
        <taxon>Endopterygota</taxon>
        <taxon>Hymenoptera</taxon>
        <taxon>Apocrita</taxon>
        <taxon>Proctotrupomorpha</taxon>
        <taxon>Chalcidoidea</taxon>
        <taxon>Trichogrammatidae</taxon>
        <taxon>Trichogramma</taxon>
    </lineage>
</organism>
<keyword evidence="2" id="KW-1185">Reference proteome</keyword>
<comment type="caution">
    <text evidence="1">The sequence shown here is derived from an EMBL/GenBank/DDBJ whole genome shotgun (WGS) entry which is preliminary data.</text>
</comment>
<gene>
    <name evidence="1" type="ORF">TKK_007362</name>
</gene>
<evidence type="ECO:0000313" key="2">
    <source>
        <dbReference type="Proteomes" id="UP001627154"/>
    </source>
</evidence>
<sequence>MNFFRFFKCFRPSENIIYRNWELVHDKKVPKPKFWTSSPLPTPLLPYRRPFSIYIFSEDLKLLKNLKKFMKLKSPARTCKARKTCLNQINNQLLTKLVKNLIAKVQGIIGQKYAEIANGGKSESNLTFGPSK</sequence>
<dbReference type="AlphaFoldDB" id="A0ABD2X2F1"/>
<dbReference type="Proteomes" id="UP001627154">
    <property type="component" value="Unassembled WGS sequence"/>
</dbReference>
<accession>A0ABD2X2F1</accession>
<proteinExistence type="predicted"/>
<evidence type="ECO:0000313" key="1">
    <source>
        <dbReference type="EMBL" id="KAL3399138.1"/>
    </source>
</evidence>
<name>A0ABD2X2F1_9HYME</name>
<protein>
    <submittedName>
        <fullName evidence="1">Uncharacterized protein</fullName>
    </submittedName>
</protein>